<gene>
    <name evidence="2" type="ORF">F7725_001196</name>
</gene>
<dbReference type="EMBL" id="JAAKFY010000002">
    <property type="protein sequence ID" value="KAF3860941.1"/>
    <property type="molecule type" value="Genomic_DNA"/>
</dbReference>
<reference evidence="2 3" key="1">
    <citation type="submission" date="2020-03" db="EMBL/GenBank/DDBJ databases">
        <title>Dissostichus mawsoni Genome sequencing and assembly.</title>
        <authorList>
            <person name="Park H."/>
        </authorList>
    </citation>
    <scope>NUCLEOTIDE SEQUENCE [LARGE SCALE GENOMIC DNA]</scope>
    <source>
        <strain evidence="2">DM0001</strain>
        <tissue evidence="2">Muscle</tissue>
    </source>
</reference>
<evidence type="ECO:0000313" key="3">
    <source>
        <dbReference type="Proteomes" id="UP000518266"/>
    </source>
</evidence>
<keyword evidence="3" id="KW-1185">Reference proteome</keyword>
<sequence length="66" mass="7655">MDTGRLNPLLWYETKVWDAASPPPLYRCFLYFQSFAVLFLIIASFSVSHDVNIQIVILQSVDFILM</sequence>
<evidence type="ECO:0000256" key="1">
    <source>
        <dbReference type="SAM" id="Phobius"/>
    </source>
</evidence>
<dbReference type="AlphaFoldDB" id="A0A7J5ZIL6"/>
<accession>A0A7J5ZIL6</accession>
<feature type="transmembrane region" description="Helical" evidence="1">
    <location>
        <begin position="29"/>
        <end position="47"/>
    </location>
</feature>
<dbReference type="Proteomes" id="UP000518266">
    <property type="component" value="Unassembled WGS sequence"/>
</dbReference>
<keyword evidence="1" id="KW-0812">Transmembrane</keyword>
<comment type="caution">
    <text evidence="2">The sequence shown here is derived from an EMBL/GenBank/DDBJ whole genome shotgun (WGS) entry which is preliminary data.</text>
</comment>
<protein>
    <submittedName>
        <fullName evidence="2">Uncharacterized protein</fullName>
    </submittedName>
</protein>
<name>A0A7J5ZIL6_DISMA</name>
<keyword evidence="1" id="KW-0472">Membrane</keyword>
<organism evidence="2 3">
    <name type="scientific">Dissostichus mawsoni</name>
    <name type="common">Antarctic cod</name>
    <dbReference type="NCBI Taxonomy" id="36200"/>
    <lineage>
        <taxon>Eukaryota</taxon>
        <taxon>Metazoa</taxon>
        <taxon>Chordata</taxon>
        <taxon>Craniata</taxon>
        <taxon>Vertebrata</taxon>
        <taxon>Euteleostomi</taxon>
        <taxon>Actinopterygii</taxon>
        <taxon>Neopterygii</taxon>
        <taxon>Teleostei</taxon>
        <taxon>Neoteleostei</taxon>
        <taxon>Acanthomorphata</taxon>
        <taxon>Eupercaria</taxon>
        <taxon>Perciformes</taxon>
        <taxon>Notothenioidei</taxon>
        <taxon>Nototheniidae</taxon>
        <taxon>Dissostichus</taxon>
    </lineage>
</organism>
<proteinExistence type="predicted"/>
<keyword evidence="1" id="KW-1133">Transmembrane helix</keyword>
<evidence type="ECO:0000313" key="2">
    <source>
        <dbReference type="EMBL" id="KAF3860941.1"/>
    </source>
</evidence>